<gene>
    <name evidence="2" type="primary">dtd_43</name>
    <name evidence="2" type="ORF">SDC9_164013</name>
</gene>
<protein>
    <submittedName>
        <fullName evidence="2">D-aminoacyl-tRNA deacylase</fullName>
        <ecNumber evidence="2">3.1.1.96</ecNumber>
    </submittedName>
</protein>
<evidence type="ECO:0000256" key="1">
    <source>
        <dbReference type="ARBA" id="ARBA00009673"/>
    </source>
</evidence>
<keyword evidence="2" id="KW-0378">Hydrolase</keyword>
<dbReference type="NCBIfam" id="TIGR00256">
    <property type="entry name" value="D-aminoacyl-tRNA deacylase"/>
    <property type="match status" value="1"/>
</dbReference>
<dbReference type="SUPFAM" id="SSF69500">
    <property type="entry name" value="DTD-like"/>
    <property type="match status" value="1"/>
</dbReference>
<dbReference type="Pfam" id="PF02580">
    <property type="entry name" value="Tyr_Deacylase"/>
    <property type="match status" value="1"/>
</dbReference>
<dbReference type="EC" id="3.1.1.96" evidence="2"/>
<dbReference type="GO" id="GO:0005737">
    <property type="term" value="C:cytoplasm"/>
    <property type="evidence" value="ECO:0007669"/>
    <property type="project" value="InterPro"/>
</dbReference>
<proteinExistence type="inferred from homology"/>
<dbReference type="EMBL" id="VSSQ01063661">
    <property type="protein sequence ID" value="MPN16668.1"/>
    <property type="molecule type" value="Genomic_DNA"/>
</dbReference>
<organism evidence="2">
    <name type="scientific">bioreactor metagenome</name>
    <dbReference type="NCBI Taxonomy" id="1076179"/>
    <lineage>
        <taxon>unclassified sequences</taxon>
        <taxon>metagenomes</taxon>
        <taxon>ecological metagenomes</taxon>
    </lineage>
</organism>
<dbReference type="InterPro" id="IPR003732">
    <property type="entry name" value="Daa-tRNA_deacyls_DTD"/>
</dbReference>
<dbReference type="PANTHER" id="PTHR10472">
    <property type="entry name" value="D-TYROSYL-TRNA TYR DEACYLASE"/>
    <property type="match status" value="1"/>
</dbReference>
<evidence type="ECO:0000313" key="2">
    <source>
        <dbReference type="EMBL" id="MPN16668.1"/>
    </source>
</evidence>
<accession>A0A645FQF7</accession>
<name>A0A645FQF7_9ZZZZ</name>
<reference evidence="2" key="1">
    <citation type="submission" date="2019-08" db="EMBL/GenBank/DDBJ databases">
        <authorList>
            <person name="Kucharzyk K."/>
            <person name="Murdoch R.W."/>
            <person name="Higgins S."/>
            <person name="Loffler F."/>
        </authorList>
    </citation>
    <scope>NUCLEOTIDE SEQUENCE</scope>
</reference>
<dbReference type="GO" id="GO:0051500">
    <property type="term" value="F:D-tyrosyl-tRNA(Tyr) deacylase activity"/>
    <property type="evidence" value="ECO:0007669"/>
    <property type="project" value="TreeGrafter"/>
</dbReference>
<comment type="similarity">
    <text evidence="1">Belongs to the DTD family.</text>
</comment>
<sequence>MGIEEGDTEQDMLYICDKVTGLRVFDDENEIPNLSVADICGSVLLVSQFTLCADARKGKRPSYIKAARPEQAIPLYEAALAKISETVPVQHGVFQANMQVRLVNDGPHTILLDSKKMF</sequence>
<comment type="caution">
    <text evidence="2">The sequence shown here is derived from an EMBL/GenBank/DDBJ whole genome shotgun (WGS) entry which is preliminary data.</text>
</comment>
<dbReference type="PANTHER" id="PTHR10472:SF5">
    <property type="entry name" value="D-AMINOACYL-TRNA DEACYLASE 1"/>
    <property type="match status" value="1"/>
</dbReference>
<dbReference type="AlphaFoldDB" id="A0A645FQF7"/>
<dbReference type="InterPro" id="IPR023509">
    <property type="entry name" value="DTD-like_sf"/>
</dbReference>
<dbReference type="Gene3D" id="3.50.80.10">
    <property type="entry name" value="D-tyrosyl-tRNA(Tyr) deacylase"/>
    <property type="match status" value="1"/>
</dbReference>